<evidence type="ECO:0000313" key="4">
    <source>
        <dbReference type="EMBL" id="MXP39522.1"/>
    </source>
</evidence>
<dbReference type="Proteomes" id="UP000548685">
    <property type="component" value="Unassembled WGS sequence"/>
</dbReference>
<dbReference type="GO" id="GO:0046872">
    <property type="term" value="F:metal ion binding"/>
    <property type="evidence" value="ECO:0007669"/>
    <property type="project" value="InterPro"/>
</dbReference>
<evidence type="ECO:0000313" key="3">
    <source>
        <dbReference type="EMBL" id="MBB3776666.1"/>
    </source>
</evidence>
<dbReference type="EMBL" id="WTYB01000003">
    <property type="protein sequence ID" value="MXP39522.1"/>
    <property type="molecule type" value="Genomic_DNA"/>
</dbReference>
<dbReference type="SUPFAM" id="SSF52242">
    <property type="entry name" value="Cobalamin (vitamin B12)-binding domain"/>
    <property type="match status" value="1"/>
</dbReference>
<dbReference type="Pfam" id="PF04940">
    <property type="entry name" value="BLUF"/>
    <property type="match status" value="1"/>
</dbReference>
<keyword evidence="6" id="KW-1185">Reference proteome</keyword>
<reference evidence="3 6" key="2">
    <citation type="submission" date="2020-08" db="EMBL/GenBank/DDBJ databases">
        <title>Genomic Encyclopedia of Type Strains, Phase IV (KMG-IV): sequencing the most valuable type-strain genomes for metagenomic binning, comparative biology and taxonomic classification.</title>
        <authorList>
            <person name="Goeker M."/>
        </authorList>
    </citation>
    <scope>NUCLEOTIDE SEQUENCE [LARGE SCALE GENOMIC DNA]</scope>
    <source>
        <strain evidence="3 6">DSM 8510</strain>
    </source>
</reference>
<dbReference type="InterPro" id="IPR036046">
    <property type="entry name" value="Acylphosphatase-like_dom_sf"/>
</dbReference>
<dbReference type="Gene3D" id="3.30.70.100">
    <property type="match status" value="1"/>
</dbReference>
<dbReference type="Gene3D" id="3.40.50.280">
    <property type="entry name" value="Cobalamin-binding domain"/>
    <property type="match status" value="1"/>
</dbReference>
<protein>
    <submittedName>
        <fullName evidence="3">Methanogenic corrinoid protein MtbC1</fullName>
    </submittedName>
</protein>
<reference evidence="4 5" key="1">
    <citation type="submission" date="2019-12" db="EMBL/GenBank/DDBJ databases">
        <title>Genomic-based taxomic classification of the family Erythrobacteraceae.</title>
        <authorList>
            <person name="Xu L."/>
        </authorList>
    </citation>
    <scope>NUCLEOTIDE SEQUENCE [LARGE SCALE GENOMIC DNA]</scope>
    <source>
        <strain evidence="4 5">JCM 10282</strain>
    </source>
</reference>
<comment type="caution">
    <text evidence="4">The sequence shown here is derived from an EMBL/GenBank/DDBJ whole genome shotgun (WGS) entry which is preliminary data.</text>
</comment>
<feature type="domain" description="BLUF" evidence="1">
    <location>
        <begin position="15"/>
        <end position="106"/>
    </location>
</feature>
<gene>
    <name evidence="3" type="ORF">FHS52_002658</name>
    <name evidence="4" type="ORF">GRI59_13010</name>
</gene>
<dbReference type="PROSITE" id="PS50925">
    <property type="entry name" value="BLUF"/>
    <property type="match status" value="1"/>
</dbReference>
<dbReference type="OrthoDB" id="196105at2"/>
<organism evidence="4 5">
    <name type="scientific">Erythrobacter ramosus</name>
    <dbReference type="NCBI Taxonomy" id="35811"/>
    <lineage>
        <taxon>Bacteria</taxon>
        <taxon>Pseudomonadati</taxon>
        <taxon>Pseudomonadota</taxon>
        <taxon>Alphaproteobacteria</taxon>
        <taxon>Sphingomonadales</taxon>
        <taxon>Erythrobacteraceae</taxon>
        <taxon>Erythrobacter/Porphyrobacter group</taxon>
        <taxon>Erythrobacter</taxon>
    </lineage>
</organism>
<dbReference type="AlphaFoldDB" id="A0A6I4UKZ2"/>
<evidence type="ECO:0000259" key="1">
    <source>
        <dbReference type="PROSITE" id="PS50925"/>
    </source>
</evidence>
<dbReference type="InterPro" id="IPR007024">
    <property type="entry name" value="BLUF_domain"/>
</dbReference>
<evidence type="ECO:0000259" key="2">
    <source>
        <dbReference type="PROSITE" id="PS51332"/>
    </source>
</evidence>
<accession>A0A6I4UKZ2</accession>
<dbReference type="Proteomes" id="UP000430021">
    <property type="component" value="Unassembled WGS sequence"/>
</dbReference>
<evidence type="ECO:0000313" key="5">
    <source>
        <dbReference type="Proteomes" id="UP000430021"/>
    </source>
</evidence>
<dbReference type="GO" id="GO:0031419">
    <property type="term" value="F:cobalamin binding"/>
    <property type="evidence" value="ECO:0007669"/>
    <property type="project" value="InterPro"/>
</dbReference>
<dbReference type="RefSeq" id="WP_160761679.1">
    <property type="nucleotide sequence ID" value="NZ_BAAADZ010000011.1"/>
</dbReference>
<name>A0A6I4UKZ2_9SPHN</name>
<sequence>MARTDNLQVAQDNWIGCLTYQSTATKIPDATELQSLARQARARNRSVGVTGMLLFEEGRFLQTLEGPPEGLEAIWSSVARDQRHSEIEVLSKHMAPARLFTGWDMFLSSNVSRIPDPVGGQFDLPPAVAEHVRKAVQMSLDGDDIGLNALMAALAEQGWTSDAVLSLLIEPAARALGDAWLADDCTELDLTIAISMLQMAGHAVRYETAPQGIRSSRYSILLATAPGEPHMLGTALLADQFTDAGWQVEMAFPDTEEALLNQLGAQKPDAVDIGLSDALFRQQSLDRLRSAVEHSRLVPANHPTVVSVGGRLFAEAAATAASVGADHARMTVAGASIRMAELVRKSRRENSRRGR</sequence>
<dbReference type="SMART" id="SM01034">
    <property type="entry name" value="BLUF"/>
    <property type="match status" value="1"/>
</dbReference>
<dbReference type="InterPro" id="IPR006158">
    <property type="entry name" value="Cobalamin-bd"/>
</dbReference>
<proteinExistence type="predicted"/>
<dbReference type="SUPFAM" id="SSF54975">
    <property type="entry name" value="Acylphosphatase/BLUF domain-like"/>
    <property type="match status" value="1"/>
</dbReference>
<feature type="domain" description="B12-binding" evidence="2">
    <location>
        <begin position="217"/>
        <end position="353"/>
    </location>
</feature>
<dbReference type="EMBL" id="JACICE010000003">
    <property type="protein sequence ID" value="MBB3776666.1"/>
    <property type="molecule type" value="Genomic_DNA"/>
</dbReference>
<evidence type="ECO:0000313" key="6">
    <source>
        <dbReference type="Proteomes" id="UP000548685"/>
    </source>
</evidence>
<dbReference type="PROSITE" id="PS51332">
    <property type="entry name" value="B12_BINDING"/>
    <property type="match status" value="1"/>
</dbReference>
<dbReference type="GO" id="GO:0071949">
    <property type="term" value="F:FAD binding"/>
    <property type="evidence" value="ECO:0007669"/>
    <property type="project" value="InterPro"/>
</dbReference>
<dbReference type="InterPro" id="IPR036724">
    <property type="entry name" value="Cobalamin-bd_sf"/>
</dbReference>
<dbReference type="GO" id="GO:0009882">
    <property type="term" value="F:blue light photoreceptor activity"/>
    <property type="evidence" value="ECO:0007669"/>
    <property type="project" value="InterPro"/>
</dbReference>